<name>A0ACB8YAE9_ARCLA</name>
<sequence>MGNRCHETDDIVVGKPIGKVTRAFSLQLPWPDLCVPVLLRKENQDYLRFLRFECSDHIEKGYLASEYAGMWILNNPLASVIVFPSFVPMCYFKGANPGNSIKYLNLTWHAYLYACMELKDKIEELSSILGKRKWVGKLEKGGITDANLSFTDATPFAITDDLEYY</sequence>
<accession>A0ACB8YAE9</accession>
<organism evidence="1 2">
    <name type="scientific">Arctium lappa</name>
    <name type="common">Greater burdock</name>
    <name type="synonym">Lappa major</name>
    <dbReference type="NCBI Taxonomy" id="4217"/>
    <lineage>
        <taxon>Eukaryota</taxon>
        <taxon>Viridiplantae</taxon>
        <taxon>Streptophyta</taxon>
        <taxon>Embryophyta</taxon>
        <taxon>Tracheophyta</taxon>
        <taxon>Spermatophyta</taxon>
        <taxon>Magnoliopsida</taxon>
        <taxon>eudicotyledons</taxon>
        <taxon>Gunneridae</taxon>
        <taxon>Pentapetalae</taxon>
        <taxon>asterids</taxon>
        <taxon>campanulids</taxon>
        <taxon>Asterales</taxon>
        <taxon>Asteraceae</taxon>
        <taxon>Carduoideae</taxon>
        <taxon>Cardueae</taxon>
        <taxon>Arctiinae</taxon>
        <taxon>Arctium</taxon>
    </lineage>
</organism>
<gene>
    <name evidence="1" type="ORF">L6452_36346</name>
</gene>
<reference evidence="1 2" key="2">
    <citation type="journal article" date="2022" name="Mol. Ecol. Resour.">
        <title>The genomes of chicory, endive, great burdock and yacon provide insights into Asteraceae paleo-polyploidization history and plant inulin production.</title>
        <authorList>
            <person name="Fan W."/>
            <person name="Wang S."/>
            <person name="Wang H."/>
            <person name="Wang A."/>
            <person name="Jiang F."/>
            <person name="Liu H."/>
            <person name="Zhao H."/>
            <person name="Xu D."/>
            <person name="Zhang Y."/>
        </authorList>
    </citation>
    <scope>NUCLEOTIDE SEQUENCE [LARGE SCALE GENOMIC DNA]</scope>
    <source>
        <strain evidence="2">cv. Niubang</strain>
    </source>
</reference>
<reference evidence="2" key="1">
    <citation type="journal article" date="2022" name="Mol. Ecol. Resour.">
        <title>The genomes of chicory, endive, great burdock and yacon provide insights into Asteraceae palaeo-polyploidization history and plant inulin production.</title>
        <authorList>
            <person name="Fan W."/>
            <person name="Wang S."/>
            <person name="Wang H."/>
            <person name="Wang A."/>
            <person name="Jiang F."/>
            <person name="Liu H."/>
            <person name="Zhao H."/>
            <person name="Xu D."/>
            <person name="Zhang Y."/>
        </authorList>
    </citation>
    <scope>NUCLEOTIDE SEQUENCE [LARGE SCALE GENOMIC DNA]</scope>
    <source>
        <strain evidence="2">cv. Niubang</strain>
    </source>
</reference>
<evidence type="ECO:0000313" key="1">
    <source>
        <dbReference type="EMBL" id="KAI3681547.1"/>
    </source>
</evidence>
<dbReference type="EMBL" id="CM042059">
    <property type="protein sequence ID" value="KAI3681547.1"/>
    <property type="molecule type" value="Genomic_DNA"/>
</dbReference>
<dbReference type="Proteomes" id="UP001055879">
    <property type="component" value="Linkage Group LG13"/>
</dbReference>
<keyword evidence="2" id="KW-1185">Reference proteome</keyword>
<comment type="caution">
    <text evidence="1">The sequence shown here is derived from an EMBL/GenBank/DDBJ whole genome shotgun (WGS) entry which is preliminary data.</text>
</comment>
<protein>
    <submittedName>
        <fullName evidence="1">Uncharacterized protein</fullName>
    </submittedName>
</protein>
<evidence type="ECO:0000313" key="2">
    <source>
        <dbReference type="Proteomes" id="UP001055879"/>
    </source>
</evidence>
<proteinExistence type="predicted"/>